<keyword evidence="2" id="KW-0378">Hydrolase</keyword>
<evidence type="ECO:0000256" key="3">
    <source>
        <dbReference type="SAM" id="MobiDB-lite"/>
    </source>
</evidence>
<reference evidence="5 6" key="1">
    <citation type="submission" date="2018-07" db="EMBL/GenBank/DDBJ databases">
        <authorList>
            <person name="Quirk P.G."/>
            <person name="Krulwich T.A."/>
        </authorList>
    </citation>
    <scope>NUCLEOTIDE SEQUENCE [LARGE SCALE GENOMIC DNA]</scope>
    <source>
        <strain evidence="5 6">CC-BB4</strain>
    </source>
</reference>
<dbReference type="OrthoDB" id="9816040at2"/>
<feature type="region of interest" description="Disordered" evidence="3">
    <location>
        <begin position="182"/>
        <end position="209"/>
    </location>
</feature>
<dbReference type="GO" id="GO:0004081">
    <property type="term" value="F:bis(5'-nucleosyl)-tetraphosphatase (asymmetrical) activity"/>
    <property type="evidence" value="ECO:0007669"/>
    <property type="project" value="TreeGrafter"/>
</dbReference>
<protein>
    <submittedName>
        <fullName evidence="5">NUDIX domain-containing protein</fullName>
    </submittedName>
</protein>
<keyword evidence="6" id="KW-1185">Reference proteome</keyword>
<evidence type="ECO:0000313" key="5">
    <source>
        <dbReference type="EMBL" id="AXK81280.1"/>
    </source>
</evidence>
<dbReference type="Gene3D" id="3.90.79.10">
    <property type="entry name" value="Nucleoside Triphosphate Pyrophosphohydrolase"/>
    <property type="match status" value="1"/>
</dbReference>
<proteinExistence type="predicted"/>
<dbReference type="InterPro" id="IPR020084">
    <property type="entry name" value="NUDIX_hydrolase_CS"/>
</dbReference>
<dbReference type="KEGG" id="ptaw:DW352_12610"/>
<dbReference type="PANTHER" id="PTHR21340:SF0">
    <property type="entry name" value="BIS(5'-NUCLEOSYL)-TETRAPHOSPHATASE [ASYMMETRICAL]"/>
    <property type="match status" value="1"/>
</dbReference>
<dbReference type="InterPro" id="IPR051325">
    <property type="entry name" value="Nudix_hydrolase_domain"/>
</dbReference>
<accession>A0A345ZWI3</accession>
<dbReference type="GO" id="GO:0006167">
    <property type="term" value="P:AMP biosynthetic process"/>
    <property type="evidence" value="ECO:0007669"/>
    <property type="project" value="TreeGrafter"/>
</dbReference>
<dbReference type="PROSITE" id="PS00893">
    <property type="entry name" value="NUDIX_BOX"/>
    <property type="match status" value="1"/>
</dbReference>
<dbReference type="PROSITE" id="PS51462">
    <property type="entry name" value="NUDIX"/>
    <property type="match status" value="1"/>
</dbReference>
<dbReference type="Pfam" id="PF00293">
    <property type="entry name" value="NUDIX"/>
    <property type="match status" value="1"/>
</dbReference>
<dbReference type="CDD" id="cd03673">
    <property type="entry name" value="NUDIX_Ap6A_hydrolase"/>
    <property type="match status" value="1"/>
</dbReference>
<dbReference type="InterPro" id="IPR000086">
    <property type="entry name" value="NUDIX_hydrolase_dom"/>
</dbReference>
<dbReference type="PANTHER" id="PTHR21340">
    <property type="entry name" value="DIADENOSINE 5,5-P1,P4-TETRAPHOSPHATE PYROPHOSPHOHYDROLASE MUTT"/>
    <property type="match status" value="1"/>
</dbReference>
<evidence type="ECO:0000256" key="1">
    <source>
        <dbReference type="ARBA" id="ARBA00001946"/>
    </source>
</evidence>
<dbReference type="InterPro" id="IPR015797">
    <property type="entry name" value="NUDIX_hydrolase-like_dom_sf"/>
</dbReference>
<dbReference type="AlphaFoldDB" id="A0A345ZWI3"/>
<dbReference type="GO" id="GO:0006754">
    <property type="term" value="P:ATP biosynthetic process"/>
    <property type="evidence" value="ECO:0007669"/>
    <property type="project" value="TreeGrafter"/>
</dbReference>
<organism evidence="5 6">
    <name type="scientific">Pseudolabrys taiwanensis</name>
    <dbReference type="NCBI Taxonomy" id="331696"/>
    <lineage>
        <taxon>Bacteria</taxon>
        <taxon>Pseudomonadati</taxon>
        <taxon>Pseudomonadota</taxon>
        <taxon>Alphaproteobacteria</taxon>
        <taxon>Hyphomicrobiales</taxon>
        <taxon>Xanthobacteraceae</taxon>
        <taxon>Pseudolabrys</taxon>
    </lineage>
</organism>
<evidence type="ECO:0000313" key="6">
    <source>
        <dbReference type="Proteomes" id="UP000254889"/>
    </source>
</evidence>
<feature type="domain" description="Nudix hydrolase" evidence="4">
    <location>
        <begin position="53"/>
        <end position="179"/>
    </location>
</feature>
<comment type="cofactor">
    <cofactor evidence="1">
        <name>Mg(2+)</name>
        <dbReference type="ChEBI" id="CHEBI:18420"/>
    </cofactor>
</comment>
<evidence type="ECO:0000259" key="4">
    <source>
        <dbReference type="PROSITE" id="PS51462"/>
    </source>
</evidence>
<dbReference type="SUPFAM" id="SSF55811">
    <property type="entry name" value="Nudix"/>
    <property type="match status" value="1"/>
</dbReference>
<name>A0A345ZWI3_9HYPH</name>
<sequence length="209" mass="23902">MARRRAGRIRSDLWRRCPQPSSSVHFQRESPRFFCYTLEPGAQAESGQMAQKKAIQAAGGIVVRKGAKPFVAIVQRAKDGLWVLPRGKLKRNERPRAAARREVFEETGHRVEVREFLGAITYRAEQGRPKLVEFWHMRAAANPSRDLMRDITAVAWLPLKDAIGKLHYPLEKLFLKSVGRSLVRKRGKKKAAKTKPRKAKNKANKKTKR</sequence>
<dbReference type="EMBL" id="CP031417">
    <property type="protein sequence ID" value="AXK81280.1"/>
    <property type="molecule type" value="Genomic_DNA"/>
</dbReference>
<gene>
    <name evidence="5" type="ORF">DW352_12610</name>
</gene>
<evidence type="ECO:0000256" key="2">
    <source>
        <dbReference type="ARBA" id="ARBA00022801"/>
    </source>
</evidence>
<dbReference type="Proteomes" id="UP000254889">
    <property type="component" value="Chromosome"/>
</dbReference>